<evidence type="ECO:0000313" key="7">
    <source>
        <dbReference type="EMBL" id="MBZ7986783.1"/>
    </source>
</evidence>
<evidence type="ECO:0000256" key="3">
    <source>
        <dbReference type="ARBA" id="ARBA00022692"/>
    </source>
</evidence>
<dbReference type="Pfam" id="PF00939">
    <property type="entry name" value="Na_sulph_symp"/>
    <property type="match status" value="1"/>
</dbReference>
<dbReference type="EMBL" id="JACGBB010000002">
    <property type="protein sequence ID" value="MBZ7986783.1"/>
    <property type="molecule type" value="Genomic_DNA"/>
</dbReference>
<feature type="transmembrane region" description="Helical" evidence="6">
    <location>
        <begin position="377"/>
        <end position="409"/>
    </location>
</feature>
<dbReference type="NCBIfam" id="TIGR00785">
    <property type="entry name" value="dass"/>
    <property type="match status" value="1"/>
</dbReference>
<comment type="caution">
    <text evidence="7">The sequence shown here is derived from an EMBL/GenBank/DDBJ whole genome shotgun (WGS) entry which is preliminary data.</text>
</comment>
<feature type="transmembrane region" description="Helical" evidence="6">
    <location>
        <begin position="306"/>
        <end position="325"/>
    </location>
</feature>
<gene>
    <name evidence="7" type="ORF">AVCANL283_01455</name>
</gene>
<feature type="transmembrane region" description="Helical" evidence="6">
    <location>
        <begin position="6"/>
        <end position="26"/>
    </location>
</feature>
<evidence type="ECO:0000256" key="2">
    <source>
        <dbReference type="ARBA" id="ARBA00007349"/>
    </source>
</evidence>
<feature type="transmembrane region" description="Helical" evidence="6">
    <location>
        <begin position="459"/>
        <end position="481"/>
    </location>
</feature>
<sequence length="489" mass="52723">MQTNIIKLSAPIFTALFVLALAFAFADFTILSLKAWIFVSIFAALVVGLILEPLPPAFIGVIAIAVAVLFKVGPAKSAAADANISSAAAINWGLTGFSNAVVWLIFASFMIGIGYANSGLGKRIALLLVKKLGKSTLGLGYAIAFADLILAPFIPSNAARSGGTIYPIATSIPAMFDSFPDKNPRKIGSYLAWVSLATTCISSSIFLTGQAPNPLALNLVSSAGVKVVDWMGWFLAFLPVGIILFAITPLLTYFIYPPEIKGSPEITKWASDELDKIGKITTKEIIMLCISIAALILWIGSKAFSINATTTAILVIIAMILCKIISWQDFLANKPAWNVLTWFATLVTMAGGLKNVGFLDYLSKNTESLLVHLQPTLALMILLVVFCLLRYFFASGTAYVTAVAGVFATMATKITGFSPEFTMIFLLAPMGMISVLTPYGTGHSPIWFASGYIKGSDFWRLGAIFGLIYFIIYVLIAYPYLSFIQKYIF</sequence>
<feature type="transmembrane region" description="Helical" evidence="6">
    <location>
        <begin position="421"/>
        <end position="439"/>
    </location>
</feature>
<feature type="transmembrane region" description="Helical" evidence="6">
    <location>
        <begin position="230"/>
        <end position="256"/>
    </location>
</feature>
<keyword evidence="4 6" id="KW-1133">Transmembrane helix</keyword>
<evidence type="ECO:0000256" key="6">
    <source>
        <dbReference type="SAM" id="Phobius"/>
    </source>
</evidence>
<organism evidence="7 8">
    <name type="scientific">Campylobacter canadensis</name>
    <dbReference type="NCBI Taxonomy" id="449520"/>
    <lineage>
        <taxon>Bacteria</taxon>
        <taxon>Pseudomonadati</taxon>
        <taxon>Campylobacterota</taxon>
        <taxon>Epsilonproteobacteria</taxon>
        <taxon>Campylobacterales</taxon>
        <taxon>Campylobacteraceae</taxon>
        <taxon>Campylobacter</taxon>
    </lineage>
</organism>
<protein>
    <submittedName>
        <fullName evidence="7">DASS family sodium-coupled anion symporter</fullName>
    </submittedName>
</protein>
<feature type="transmembrane region" description="Helical" evidence="6">
    <location>
        <begin position="277"/>
        <end position="300"/>
    </location>
</feature>
<feature type="transmembrane region" description="Helical" evidence="6">
    <location>
        <begin position="94"/>
        <end position="116"/>
    </location>
</feature>
<dbReference type="InterPro" id="IPR030676">
    <property type="entry name" value="CitT-rel"/>
</dbReference>
<feature type="transmembrane region" description="Helical" evidence="6">
    <location>
        <begin position="136"/>
        <end position="154"/>
    </location>
</feature>
<dbReference type="PIRSF" id="PIRSF002457">
    <property type="entry name" value="DASS"/>
    <property type="match status" value="1"/>
</dbReference>
<evidence type="ECO:0000256" key="4">
    <source>
        <dbReference type="ARBA" id="ARBA00022989"/>
    </source>
</evidence>
<accession>A0ABS7WPU8</accession>
<comment type="subcellular location">
    <subcellularLocation>
        <location evidence="1">Membrane</location>
        <topology evidence="1">Multi-pass membrane protein</topology>
    </subcellularLocation>
</comment>
<reference evidence="7 8" key="1">
    <citation type="submission" date="2020-07" db="EMBL/GenBank/DDBJ databases">
        <title>Transfer of Campylobacter canadensis to the novel genus Avispirillum gen. nov., that also includes two novel species recovered from migratory waterfowl: Avispirillum anseris sp. nov. and Avispirillum brantae sp. nov.</title>
        <authorList>
            <person name="Miller W.G."/>
            <person name="Chapman M.H."/>
            <person name="Yee E."/>
            <person name="Inglis G.D."/>
        </authorList>
    </citation>
    <scope>NUCLEOTIDE SEQUENCE [LARGE SCALE GENOMIC DNA]</scope>
    <source>
        <strain evidence="7 8">L283</strain>
    </source>
</reference>
<comment type="similarity">
    <text evidence="2">Belongs to the SLC13A/DASS transporter (TC 2.A.47) family. DIT1 subfamily.</text>
</comment>
<evidence type="ECO:0000313" key="8">
    <source>
        <dbReference type="Proteomes" id="UP000786183"/>
    </source>
</evidence>
<name>A0ABS7WPU8_9BACT</name>
<dbReference type="InterPro" id="IPR001898">
    <property type="entry name" value="SLC13A/DASS"/>
</dbReference>
<dbReference type="RefSeq" id="WP_224325136.1">
    <property type="nucleotide sequence ID" value="NZ_JACGBB010000002.1"/>
</dbReference>
<keyword evidence="5 6" id="KW-0472">Membrane</keyword>
<keyword evidence="3 6" id="KW-0812">Transmembrane</keyword>
<keyword evidence="8" id="KW-1185">Reference proteome</keyword>
<feature type="transmembrane region" description="Helical" evidence="6">
    <location>
        <begin position="57"/>
        <end position="73"/>
    </location>
</feature>
<proteinExistence type="inferred from homology"/>
<feature type="transmembrane region" description="Helical" evidence="6">
    <location>
        <begin position="337"/>
        <end position="357"/>
    </location>
</feature>
<evidence type="ECO:0000256" key="1">
    <source>
        <dbReference type="ARBA" id="ARBA00004141"/>
    </source>
</evidence>
<dbReference type="Proteomes" id="UP000786183">
    <property type="component" value="Unassembled WGS sequence"/>
</dbReference>
<feature type="transmembrane region" description="Helical" evidence="6">
    <location>
        <begin position="190"/>
        <end position="210"/>
    </location>
</feature>
<dbReference type="PANTHER" id="PTHR42826">
    <property type="entry name" value="DICARBOXYLATE TRANSPORTER 2.1, CHLOROPLASTIC"/>
    <property type="match status" value="1"/>
</dbReference>
<evidence type="ECO:0000256" key="5">
    <source>
        <dbReference type="ARBA" id="ARBA00023136"/>
    </source>
</evidence>